<keyword evidence="8" id="KW-0648">Protein biosynthesis</keyword>
<dbReference type="SUPFAM" id="SSF55681">
    <property type="entry name" value="Class II aaRS and biotin synthetases"/>
    <property type="match status" value="1"/>
</dbReference>
<keyword evidence="7" id="KW-0067">ATP-binding</keyword>
<keyword evidence="14" id="KW-1185">Reference proteome</keyword>
<dbReference type="InterPro" id="IPR006195">
    <property type="entry name" value="aa-tRNA-synth_II"/>
</dbReference>
<dbReference type="GO" id="GO:0005737">
    <property type="term" value="C:cytoplasm"/>
    <property type="evidence" value="ECO:0007669"/>
    <property type="project" value="UniProtKB-SubCell"/>
</dbReference>
<evidence type="ECO:0000259" key="12">
    <source>
        <dbReference type="PROSITE" id="PS50862"/>
    </source>
</evidence>
<dbReference type="GeneID" id="24812045"/>
<dbReference type="FunFam" id="3.30.40.230:FF:000005">
    <property type="entry name" value="Glycine--tRNA ligase"/>
    <property type="match status" value="1"/>
</dbReference>
<evidence type="ECO:0000256" key="8">
    <source>
        <dbReference type="ARBA" id="ARBA00022917"/>
    </source>
</evidence>
<keyword evidence="5 13" id="KW-0436">Ligase</keyword>
<keyword evidence="4" id="KW-0963">Cytoplasm</keyword>
<evidence type="ECO:0000256" key="4">
    <source>
        <dbReference type="ARBA" id="ARBA00022490"/>
    </source>
</evidence>
<dbReference type="GO" id="GO:0006426">
    <property type="term" value="P:glycyl-tRNA aminoacylation"/>
    <property type="evidence" value="ECO:0007669"/>
    <property type="project" value="InterPro"/>
</dbReference>
<dbReference type="Proteomes" id="UP000033096">
    <property type="component" value="Chromosome"/>
</dbReference>
<dbReference type="InterPro" id="IPR002315">
    <property type="entry name" value="tRNA-synt_gly"/>
</dbReference>
<dbReference type="Gene3D" id="3.30.930.10">
    <property type="entry name" value="Bira Bifunctional Protein, Domain 2"/>
    <property type="match status" value="1"/>
</dbReference>
<dbReference type="FunFam" id="3.30.930.10:FF:000158">
    <property type="entry name" value="Glycyl-tRNA synthetase"/>
    <property type="match status" value="1"/>
</dbReference>
<dbReference type="CDD" id="cd00774">
    <property type="entry name" value="GlyRS-like_core"/>
    <property type="match status" value="1"/>
</dbReference>
<comment type="subcellular location">
    <subcellularLocation>
        <location evidence="1">Cytoplasm</location>
    </subcellularLocation>
</comment>
<dbReference type="GO" id="GO:0005524">
    <property type="term" value="F:ATP binding"/>
    <property type="evidence" value="ECO:0007669"/>
    <property type="project" value="UniProtKB-KW"/>
</dbReference>
<feature type="domain" description="Aminoacyl-transfer RNA synthetases class-II family profile" evidence="12">
    <location>
        <begin position="2"/>
        <end position="367"/>
    </location>
</feature>
<dbReference type="SUPFAM" id="SSF52954">
    <property type="entry name" value="Class II aaRS ABD-related"/>
    <property type="match status" value="1"/>
</dbReference>
<evidence type="ECO:0000256" key="11">
    <source>
        <dbReference type="SAM" id="MobiDB-lite"/>
    </source>
</evidence>
<dbReference type="NCBIfam" id="NF003211">
    <property type="entry name" value="PRK04173.1"/>
    <property type="match status" value="1"/>
</dbReference>
<evidence type="ECO:0000256" key="5">
    <source>
        <dbReference type="ARBA" id="ARBA00022598"/>
    </source>
</evidence>
<evidence type="ECO:0000256" key="2">
    <source>
        <dbReference type="ARBA" id="ARBA00008226"/>
    </source>
</evidence>
<evidence type="ECO:0000256" key="6">
    <source>
        <dbReference type="ARBA" id="ARBA00022741"/>
    </source>
</evidence>
<accession>A0A0E3LIC1</accession>
<dbReference type="InterPro" id="IPR036621">
    <property type="entry name" value="Anticodon-bd_dom_sf"/>
</dbReference>
<dbReference type="RefSeq" id="WP_048123410.1">
    <property type="nucleotide sequence ID" value="NZ_CP009520.1"/>
</dbReference>
<dbReference type="CDD" id="cd00858">
    <property type="entry name" value="GlyRS_anticodon"/>
    <property type="match status" value="1"/>
</dbReference>
<evidence type="ECO:0000256" key="3">
    <source>
        <dbReference type="ARBA" id="ARBA00012829"/>
    </source>
</evidence>
<dbReference type="InterPro" id="IPR033731">
    <property type="entry name" value="GlyRS-like_core"/>
</dbReference>
<evidence type="ECO:0000256" key="7">
    <source>
        <dbReference type="ARBA" id="ARBA00022840"/>
    </source>
</evidence>
<dbReference type="EMBL" id="CP009520">
    <property type="protein sequence ID" value="AKB45761.1"/>
    <property type="molecule type" value="Genomic_DNA"/>
</dbReference>
<evidence type="ECO:0000256" key="9">
    <source>
        <dbReference type="ARBA" id="ARBA00023146"/>
    </source>
</evidence>
<dbReference type="KEGG" id="mvc:MSVAZ_3492"/>
<dbReference type="GO" id="GO:0004820">
    <property type="term" value="F:glycine-tRNA ligase activity"/>
    <property type="evidence" value="ECO:0007669"/>
    <property type="project" value="UniProtKB-EC"/>
</dbReference>
<dbReference type="InterPro" id="IPR004154">
    <property type="entry name" value="Anticodon-bd"/>
</dbReference>
<evidence type="ECO:0000256" key="10">
    <source>
        <dbReference type="ARBA" id="ARBA00030057"/>
    </source>
</evidence>
<dbReference type="Gene3D" id="3.30.40.230">
    <property type="match status" value="1"/>
</dbReference>
<dbReference type="PANTHER" id="PTHR10745:SF0">
    <property type="entry name" value="GLYCINE--TRNA LIGASE"/>
    <property type="match status" value="1"/>
</dbReference>
<dbReference type="InterPro" id="IPR045864">
    <property type="entry name" value="aa-tRNA-synth_II/BPL/LPL"/>
</dbReference>
<protein>
    <recommendedName>
        <fullName evidence="3">glycine--tRNA ligase</fullName>
        <ecNumber evidence="3">6.1.1.14</ecNumber>
    </recommendedName>
    <alternativeName>
        <fullName evidence="10">Diadenosine tetraphosphate synthetase</fullName>
    </alternativeName>
</protein>
<name>A0A0E3LIC1_9EURY</name>
<dbReference type="Pfam" id="PF00587">
    <property type="entry name" value="tRNA-synt_2b"/>
    <property type="match status" value="1"/>
</dbReference>
<dbReference type="PRINTS" id="PR01043">
    <property type="entry name" value="TRNASYNTHGLY"/>
</dbReference>
<dbReference type="HOGENOM" id="CLU_015515_1_0_2"/>
<dbReference type="FunFam" id="3.30.930.10:FF:000010">
    <property type="entry name" value="Glycyl-tRNA synthetase 1"/>
    <property type="match status" value="1"/>
</dbReference>
<comment type="similarity">
    <text evidence="2">Belongs to the class-II aminoacyl-tRNA synthetase family.</text>
</comment>
<keyword evidence="6" id="KW-0547">Nucleotide-binding</keyword>
<evidence type="ECO:0000256" key="1">
    <source>
        <dbReference type="ARBA" id="ARBA00004496"/>
    </source>
</evidence>
<dbReference type="InterPro" id="IPR027031">
    <property type="entry name" value="Gly-tRNA_synthase/POLG2"/>
</dbReference>
<dbReference type="EC" id="6.1.1.14" evidence="3"/>
<evidence type="ECO:0000313" key="14">
    <source>
        <dbReference type="Proteomes" id="UP000033096"/>
    </source>
</evidence>
<dbReference type="InterPro" id="IPR002314">
    <property type="entry name" value="aa-tRNA-synt_IIb"/>
</dbReference>
<dbReference type="AlphaFoldDB" id="A0A0E3LIC1"/>
<dbReference type="Gene3D" id="3.30.720.200">
    <property type="match status" value="1"/>
</dbReference>
<dbReference type="GO" id="GO:0044281">
    <property type="term" value="P:small molecule metabolic process"/>
    <property type="evidence" value="ECO:0007669"/>
    <property type="project" value="UniProtKB-ARBA"/>
</dbReference>
<evidence type="ECO:0000313" key="13">
    <source>
        <dbReference type="EMBL" id="AKB45761.1"/>
    </source>
</evidence>
<dbReference type="FunFam" id="3.40.50.800:FF:000002">
    <property type="entry name" value="Glycine--tRNA ligase"/>
    <property type="match status" value="1"/>
</dbReference>
<reference evidence="13 14" key="1">
    <citation type="submission" date="2014-07" db="EMBL/GenBank/DDBJ databases">
        <title>Methanogenic archaea and the global carbon cycle.</title>
        <authorList>
            <person name="Henriksen J.R."/>
            <person name="Luke J."/>
            <person name="Reinhart S."/>
            <person name="Benedict M.N."/>
            <person name="Youngblut N.D."/>
            <person name="Metcalf M.E."/>
            <person name="Whitaker R.J."/>
            <person name="Metcalf W.W."/>
        </authorList>
    </citation>
    <scope>NUCLEOTIDE SEQUENCE [LARGE SCALE GENOMIC DNA]</scope>
    <source>
        <strain evidence="13 14">Z-761</strain>
    </source>
</reference>
<dbReference type="NCBIfam" id="TIGR00389">
    <property type="entry name" value="glyS_dimeric"/>
    <property type="match status" value="1"/>
</dbReference>
<proteinExistence type="inferred from homology"/>
<gene>
    <name evidence="13" type="ORF">MSVAZ_3492</name>
</gene>
<dbReference type="Pfam" id="PF03129">
    <property type="entry name" value="HGTP_anticodon"/>
    <property type="match status" value="1"/>
</dbReference>
<organism evidence="13 14">
    <name type="scientific">Methanosarcina vacuolata Z-761</name>
    <dbReference type="NCBI Taxonomy" id="1434123"/>
    <lineage>
        <taxon>Archaea</taxon>
        <taxon>Methanobacteriati</taxon>
        <taxon>Methanobacteriota</taxon>
        <taxon>Stenosarchaea group</taxon>
        <taxon>Methanomicrobia</taxon>
        <taxon>Methanosarcinales</taxon>
        <taxon>Methanosarcinaceae</taxon>
        <taxon>Methanosarcina</taxon>
    </lineage>
</organism>
<dbReference type="PANTHER" id="PTHR10745">
    <property type="entry name" value="GLYCYL-TRNA SYNTHETASE/DNA POLYMERASE SUBUNIT GAMMA-2"/>
    <property type="match status" value="1"/>
</dbReference>
<dbReference type="PATRIC" id="fig|1434123.4.peg.4275"/>
<dbReference type="STRING" id="1434123.MSVAZ_3492"/>
<dbReference type="Gene3D" id="3.40.50.800">
    <property type="entry name" value="Anticodon-binding domain"/>
    <property type="match status" value="1"/>
</dbReference>
<dbReference type="PROSITE" id="PS50862">
    <property type="entry name" value="AA_TRNA_LIGASE_II"/>
    <property type="match status" value="1"/>
</dbReference>
<keyword evidence="9 13" id="KW-0030">Aminoacyl-tRNA synthetase</keyword>
<feature type="region of interest" description="Disordered" evidence="11">
    <location>
        <begin position="457"/>
        <end position="484"/>
    </location>
</feature>
<sequence>MDTYEKVFELAKRRGFLWNSFELYGGSRGFYDYGPLGSTLKRRIEQTWREIYVIQEGFMEIECPTIGIEDVFIASGHVGGFSDPLCECMNCKEAFRADHLVQNVMEAAGTLSAEELTRVIKENDIRCPECGGEFGDAYEFNLMFKTTIGPGTGRQGYLRPETAQGMFVDFQRLSRFYRDKLPFGAVQIGKSYRNEIAPRQGVIRLREFTQAECEIFVDPRNKKHPNFERFADRELVLYSQKAQEKGEPFRMTVREAVEAGVIAHEVLGYNIALTNEFLTKVGINPAKLRFRQHLKDEMAHYAIDCWDAEIETDRFGWVEIVGIADRTDYDLKAHARVSKTELYVYIEYDEPKMVTRFVVKPNMGKLGPLFKGKAKAVADALKQLSEEELSKDEIKVTVDGEELTVSSDAVDFAEETVKVSGENVIPHVIEPSYGIDRIFYGIMEHAYDEENVAQKVAESGLKGSEEAENESEAGKGEGEAEGEEEARLVMHFSSAVAPVQVAVLPLLTRKELADPAKDIIVKLREKTLLVNYDDSGTIGRRYRRNDEIGTPYCVTVDYDTLKDGTVTIRDRDSMRQIRAPIQGIENALYELIYRGKTFESAGKPFNF</sequence>